<evidence type="ECO:0000259" key="2">
    <source>
        <dbReference type="Pfam" id="PF03061"/>
    </source>
</evidence>
<dbReference type="Gene3D" id="3.10.129.10">
    <property type="entry name" value="Hotdog Thioesterase"/>
    <property type="match status" value="1"/>
</dbReference>
<reference evidence="3" key="2">
    <citation type="submission" date="2023-04" db="EMBL/GenBank/DDBJ databases">
        <title>'Rhodoalgimonas zhirmunskyi' gen. nov., isolated from a red alga.</title>
        <authorList>
            <person name="Nedashkovskaya O.I."/>
            <person name="Otstavnykh N.Y."/>
            <person name="Bystritskaya E.P."/>
            <person name="Balabanova L.A."/>
            <person name="Isaeva M.P."/>
        </authorList>
    </citation>
    <scope>NUCLEOTIDE SEQUENCE</scope>
    <source>
        <strain evidence="3">10Alg 79</strain>
    </source>
</reference>
<reference evidence="3" key="1">
    <citation type="submission" date="2022-07" db="EMBL/GenBank/DDBJ databases">
        <authorList>
            <person name="Otstavnykh N."/>
            <person name="Isaeva M."/>
            <person name="Bystritskaya E."/>
        </authorList>
    </citation>
    <scope>NUCLEOTIDE SEQUENCE</scope>
    <source>
        <strain evidence="3">10Alg 79</strain>
    </source>
</reference>
<dbReference type="PANTHER" id="PTHR43240">
    <property type="entry name" value="1,4-DIHYDROXY-2-NAPHTHOYL-COA THIOESTERASE 1"/>
    <property type="match status" value="1"/>
</dbReference>
<dbReference type="CDD" id="cd03443">
    <property type="entry name" value="PaaI_thioesterase"/>
    <property type="match status" value="1"/>
</dbReference>
<gene>
    <name evidence="3" type="ORF">NOI20_15235</name>
</gene>
<dbReference type="GO" id="GO:0016289">
    <property type="term" value="F:acyl-CoA hydrolase activity"/>
    <property type="evidence" value="ECO:0007669"/>
    <property type="project" value="UniProtKB-ARBA"/>
</dbReference>
<dbReference type="RefSeq" id="WP_317627088.1">
    <property type="nucleotide sequence ID" value="NZ_JANFFA010000004.1"/>
</dbReference>
<evidence type="ECO:0000313" key="3">
    <source>
        <dbReference type="EMBL" id="MDQ2095472.1"/>
    </source>
</evidence>
<evidence type="ECO:0000256" key="1">
    <source>
        <dbReference type="ARBA" id="ARBA00022801"/>
    </source>
</evidence>
<comment type="caution">
    <text evidence="3">The sequence shown here is derived from an EMBL/GenBank/DDBJ whole genome shotgun (WGS) entry which is preliminary data.</text>
</comment>
<dbReference type="InterPro" id="IPR029069">
    <property type="entry name" value="HotDog_dom_sf"/>
</dbReference>
<keyword evidence="4" id="KW-1185">Reference proteome</keyword>
<dbReference type="Proteomes" id="UP001227162">
    <property type="component" value="Unassembled WGS sequence"/>
</dbReference>
<accession>A0AAJ1UG16</accession>
<name>A0AAJ1UG16_9RHOB</name>
<evidence type="ECO:0000313" key="4">
    <source>
        <dbReference type="Proteomes" id="UP001227162"/>
    </source>
</evidence>
<organism evidence="3 4">
    <name type="scientific">Rhodalgimonas zhirmunskyi</name>
    <dbReference type="NCBI Taxonomy" id="2964767"/>
    <lineage>
        <taxon>Bacteria</taxon>
        <taxon>Pseudomonadati</taxon>
        <taxon>Pseudomonadota</taxon>
        <taxon>Alphaproteobacteria</taxon>
        <taxon>Rhodobacterales</taxon>
        <taxon>Roseobacteraceae</taxon>
        <taxon>Rhodalgimonas</taxon>
    </lineage>
</organism>
<dbReference type="SUPFAM" id="SSF54637">
    <property type="entry name" value="Thioesterase/thiol ester dehydrase-isomerase"/>
    <property type="match status" value="1"/>
</dbReference>
<keyword evidence="1" id="KW-0378">Hydrolase</keyword>
<dbReference type="InterPro" id="IPR003736">
    <property type="entry name" value="PAAI_dom"/>
</dbReference>
<protein>
    <submittedName>
        <fullName evidence="3">PaaI family thioesterase</fullName>
    </submittedName>
</protein>
<dbReference type="InterPro" id="IPR006683">
    <property type="entry name" value="Thioestr_dom"/>
</dbReference>
<dbReference type="AlphaFoldDB" id="A0AAJ1UG16"/>
<feature type="domain" description="Thioesterase" evidence="2">
    <location>
        <begin position="37"/>
        <end position="102"/>
    </location>
</feature>
<proteinExistence type="predicted"/>
<dbReference type="Pfam" id="PF03061">
    <property type="entry name" value="4HBT"/>
    <property type="match status" value="1"/>
</dbReference>
<dbReference type="NCBIfam" id="TIGR00369">
    <property type="entry name" value="unchar_dom_1"/>
    <property type="match status" value="1"/>
</dbReference>
<dbReference type="EMBL" id="JANFFA010000004">
    <property type="protein sequence ID" value="MDQ2095472.1"/>
    <property type="molecule type" value="Genomic_DNA"/>
</dbReference>
<sequence>MQALDLTVEEIGPDGATLTMPITPALCREGDILSGQSLAALADTAMVIACTGAMGAVRPVATTNLDLQFLRPGVGAAIRCTARVTRMGKALIFTRATMTDLPSGKDVATATATFFQP</sequence>